<reference evidence="2 3" key="1">
    <citation type="journal article" date="2016" name="Nat. Commun.">
        <title>Thousands of microbial genomes shed light on interconnected biogeochemical processes in an aquifer system.</title>
        <authorList>
            <person name="Anantharaman K."/>
            <person name="Brown C.T."/>
            <person name="Hug L.A."/>
            <person name="Sharon I."/>
            <person name="Castelle C.J."/>
            <person name="Probst A.J."/>
            <person name="Thomas B.C."/>
            <person name="Singh A."/>
            <person name="Wilkins M.J."/>
            <person name="Karaoz U."/>
            <person name="Brodie E.L."/>
            <person name="Williams K.H."/>
            <person name="Hubbard S.S."/>
            <person name="Banfield J.F."/>
        </authorList>
    </citation>
    <scope>NUCLEOTIDE SEQUENCE [LARGE SCALE GENOMIC DNA]</scope>
</reference>
<comment type="caution">
    <text evidence="2">The sequence shown here is derived from an EMBL/GenBank/DDBJ whole genome shotgun (WGS) entry which is preliminary data.</text>
</comment>
<dbReference type="InterPro" id="IPR035093">
    <property type="entry name" value="RelE/ParE_toxin_dom_sf"/>
</dbReference>
<evidence type="ECO:0000313" key="2">
    <source>
        <dbReference type="EMBL" id="OGG31386.1"/>
    </source>
</evidence>
<dbReference type="PANTHER" id="PTHR38813:SF1">
    <property type="entry name" value="TOXIN RELE1-RELATED"/>
    <property type="match status" value="1"/>
</dbReference>
<evidence type="ECO:0008006" key="4">
    <source>
        <dbReference type="Google" id="ProtNLM"/>
    </source>
</evidence>
<keyword evidence="1" id="KW-1277">Toxin-antitoxin system</keyword>
<name>A0A1F6B372_9BACT</name>
<dbReference type="InterPro" id="IPR052747">
    <property type="entry name" value="TA_system_RelE_toxin"/>
</dbReference>
<accession>A0A1F6B372</accession>
<evidence type="ECO:0000256" key="1">
    <source>
        <dbReference type="ARBA" id="ARBA00022649"/>
    </source>
</evidence>
<dbReference type="Pfam" id="PF05016">
    <property type="entry name" value="ParE_toxin"/>
    <property type="match status" value="1"/>
</dbReference>
<sequence length="83" mass="10009">MKIYLSSKADKQLHRLPRQMYQVILNKIEKLERDSFPVGVNKLESRPGWRIRVGDYRILYTVDQKKKELTILSVSHRKDAYRY</sequence>
<gene>
    <name evidence="2" type="ORF">A3I51_03360</name>
</gene>
<dbReference type="Proteomes" id="UP000179209">
    <property type="component" value="Unassembled WGS sequence"/>
</dbReference>
<protein>
    <recommendedName>
        <fullName evidence="4">Plasmid stabilization protein</fullName>
    </recommendedName>
</protein>
<proteinExistence type="predicted"/>
<evidence type="ECO:0000313" key="3">
    <source>
        <dbReference type="Proteomes" id="UP000179209"/>
    </source>
</evidence>
<dbReference type="EMBL" id="MFKA01000064">
    <property type="protein sequence ID" value="OGG31386.1"/>
    <property type="molecule type" value="Genomic_DNA"/>
</dbReference>
<dbReference type="AlphaFoldDB" id="A0A1F6B372"/>
<dbReference type="Gene3D" id="3.30.2310.20">
    <property type="entry name" value="RelE-like"/>
    <property type="match status" value="1"/>
</dbReference>
<organism evidence="2 3">
    <name type="scientific">Candidatus Gottesmanbacteria bacterium RIFCSPLOWO2_02_FULL_38_8</name>
    <dbReference type="NCBI Taxonomy" id="1798397"/>
    <lineage>
        <taxon>Bacteria</taxon>
        <taxon>Candidatus Gottesmaniibacteriota</taxon>
    </lineage>
</organism>
<dbReference type="PANTHER" id="PTHR38813">
    <property type="match status" value="1"/>
</dbReference>
<dbReference type="InterPro" id="IPR007712">
    <property type="entry name" value="RelE/ParE_toxin"/>
</dbReference>
<dbReference type="SUPFAM" id="SSF143011">
    <property type="entry name" value="RelE-like"/>
    <property type="match status" value="1"/>
</dbReference>